<dbReference type="InterPro" id="IPR036291">
    <property type="entry name" value="NAD(P)-bd_dom_sf"/>
</dbReference>
<dbReference type="Proteomes" id="UP001390339">
    <property type="component" value="Unassembled WGS sequence"/>
</dbReference>
<name>A0ABR2JND9_9PEZI</name>
<dbReference type="PANTHER" id="PTHR47706:SF11">
    <property type="entry name" value="ISOFLAVONE REDUCTASE FAMILY PROTEIN (AFU_ORTHOLOGUE AFUA_1G12510)"/>
    <property type="match status" value="1"/>
</dbReference>
<dbReference type="Gene3D" id="3.90.25.10">
    <property type="entry name" value="UDP-galactose 4-epimerase, domain 1"/>
    <property type="match status" value="1"/>
</dbReference>
<dbReference type="InterPro" id="IPR045312">
    <property type="entry name" value="PCBER-like"/>
</dbReference>
<keyword evidence="5" id="KW-1185">Reference proteome</keyword>
<dbReference type="Pfam" id="PF05368">
    <property type="entry name" value="NmrA"/>
    <property type="match status" value="1"/>
</dbReference>
<feature type="domain" description="NmrA-like" evidence="3">
    <location>
        <begin position="7"/>
        <end position="262"/>
    </location>
</feature>
<keyword evidence="1" id="KW-0521">NADP</keyword>
<organism evidence="4 5">
    <name type="scientific">Apiospora arundinis</name>
    <dbReference type="NCBI Taxonomy" id="335852"/>
    <lineage>
        <taxon>Eukaryota</taxon>
        <taxon>Fungi</taxon>
        <taxon>Dikarya</taxon>
        <taxon>Ascomycota</taxon>
        <taxon>Pezizomycotina</taxon>
        <taxon>Sordariomycetes</taxon>
        <taxon>Xylariomycetidae</taxon>
        <taxon>Amphisphaeriales</taxon>
        <taxon>Apiosporaceae</taxon>
        <taxon>Apiospora</taxon>
    </lineage>
</organism>
<evidence type="ECO:0000313" key="5">
    <source>
        <dbReference type="Proteomes" id="UP001390339"/>
    </source>
</evidence>
<dbReference type="InterPro" id="IPR008030">
    <property type="entry name" value="NmrA-like"/>
</dbReference>
<dbReference type="EMBL" id="JAPCWZ010000001">
    <property type="protein sequence ID" value="KAK8880246.1"/>
    <property type="molecule type" value="Genomic_DNA"/>
</dbReference>
<accession>A0ABR2JND9</accession>
<dbReference type="SUPFAM" id="SSF51735">
    <property type="entry name" value="NAD(P)-binding Rossmann-fold domains"/>
    <property type="match status" value="1"/>
</dbReference>
<proteinExistence type="predicted"/>
<protein>
    <submittedName>
        <fullName evidence="4">NAD(P)-binding protein</fullName>
    </submittedName>
</protein>
<evidence type="ECO:0000259" key="3">
    <source>
        <dbReference type="Pfam" id="PF05368"/>
    </source>
</evidence>
<evidence type="ECO:0000313" key="4">
    <source>
        <dbReference type="EMBL" id="KAK8880246.1"/>
    </source>
</evidence>
<evidence type="ECO:0000256" key="2">
    <source>
        <dbReference type="ARBA" id="ARBA00023002"/>
    </source>
</evidence>
<reference evidence="4 5" key="1">
    <citation type="journal article" date="2024" name="IMA Fungus">
        <title>Apiospora arundinis, a panoply of carbohydrate-active enzymes and secondary metabolites.</title>
        <authorList>
            <person name="Sorensen T."/>
            <person name="Petersen C."/>
            <person name="Muurmann A.T."/>
            <person name="Christiansen J.V."/>
            <person name="Brundto M.L."/>
            <person name="Overgaard C.K."/>
            <person name="Boysen A.T."/>
            <person name="Wollenberg R.D."/>
            <person name="Larsen T.O."/>
            <person name="Sorensen J.L."/>
            <person name="Nielsen K.L."/>
            <person name="Sondergaard T.E."/>
        </authorList>
    </citation>
    <scope>NUCLEOTIDE SEQUENCE [LARGE SCALE GENOMIC DNA]</scope>
    <source>
        <strain evidence="4 5">AAU 773</strain>
    </source>
</reference>
<dbReference type="Gene3D" id="3.40.50.720">
    <property type="entry name" value="NAD(P)-binding Rossmann-like Domain"/>
    <property type="match status" value="1"/>
</dbReference>
<dbReference type="PANTHER" id="PTHR47706">
    <property type="entry name" value="NMRA-LIKE FAMILY PROTEIN"/>
    <property type="match status" value="1"/>
</dbReference>
<dbReference type="CDD" id="cd05259">
    <property type="entry name" value="PCBER_SDR_a"/>
    <property type="match status" value="1"/>
</dbReference>
<dbReference type="InterPro" id="IPR051609">
    <property type="entry name" value="NmrA/Isoflavone_reductase-like"/>
</dbReference>
<comment type="caution">
    <text evidence="4">The sequence shown here is derived from an EMBL/GenBank/DDBJ whole genome shotgun (WGS) entry which is preliminary data.</text>
</comment>
<gene>
    <name evidence="4" type="ORF">PGQ11_001540</name>
</gene>
<keyword evidence="2" id="KW-0560">Oxidoreductase</keyword>
<evidence type="ECO:0000256" key="1">
    <source>
        <dbReference type="ARBA" id="ARBA00022857"/>
    </source>
</evidence>
<sequence>MTASLPSKVLIIGATGVIGKHITSAIAKASASASIKSLSRVSILTSAATVANPQKQPLLSSWKQQGLSVITGDITKPEDVRKAYQDIDTVVCCLGRTALLEQIELLRLAEKTDNVKWFFPSEYGTDIEYDAASKDEKPHQNKLKVRAFIRDEIKRLKVTYVVTGPYADMYLEIKSPHDVAGGFDPKAHKAILIGDGKGKVGLTTMPDVGKLVVAALANPEASMNKALKVQSFVTTPKEVLAEYESQTGAKFDVKYAPLSDVQKAEKEGWEKGDPLAALLTLRRIWAEGKTLYEKTDNEALGLSPKDMEPLSAVVGRAISGEPY</sequence>